<evidence type="ECO:0000256" key="1">
    <source>
        <dbReference type="SAM" id="Coils"/>
    </source>
</evidence>
<feature type="coiled-coil region" evidence="1">
    <location>
        <begin position="217"/>
        <end position="251"/>
    </location>
</feature>
<dbReference type="EMBL" id="AAGZJS010000033">
    <property type="protein sequence ID" value="EBT6292152.1"/>
    <property type="molecule type" value="Genomic_DNA"/>
</dbReference>
<proteinExistence type="predicted"/>
<feature type="coiled-coil region" evidence="1">
    <location>
        <begin position="64"/>
        <end position="144"/>
    </location>
</feature>
<dbReference type="Pfam" id="PF13935">
    <property type="entry name" value="Ead_Ea22"/>
    <property type="match status" value="1"/>
</dbReference>
<protein>
    <submittedName>
        <fullName evidence="2">Protein Ead</fullName>
    </submittedName>
</protein>
<comment type="caution">
    <text evidence="2">The sequence shown here is derived from an EMBL/GenBank/DDBJ whole genome shotgun (WGS) entry which is preliminary data.</text>
</comment>
<organism evidence="2">
    <name type="scientific">Salmonella enterica</name>
    <name type="common">Salmonella choleraesuis</name>
    <dbReference type="NCBI Taxonomy" id="28901"/>
    <lineage>
        <taxon>Bacteria</taxon>
        <taxon>Pseudomonadati</taxon>
        <taxon>Pseudomonadota</taxon>
        <taxon>Gammaproteobacteria</taxon>
        <taxon>Enterobacterales</taxon>
        <taxon>Enterobacteriaceae</taxon>
        <taxon>Salmonella</taxon>
    </lineage>
</organism>
<gene>
    <name evidence="2" type="ORF">CNP70_22105</name>
</gene>
<reference evidence="2" key="1">
    <citation type="submission" date="2018-07" db="EMBL/GenBank/DDBJ databases">
        <authorList>
            <consortium name="PulseNet: The National Subtyping Network for Foodborne Disease Surveillance"/>
            <person name="Tarr C.L."/>
            <person name="Trees E."/>
            <person name="Katz L.S."/>
            <person name="Carleton-Romer H.A."/>
            <person name="Stroika S."/>
            <person name="Kucerova Z."/>
            <person name="Roache K.F."/>
            <person name="Sabol A.L."/>
            <person name="Besser J."/>
            <person name="Gerner-Smidt P."/>
        </authorList>
    </citation>
    <scope>NUCLEOTIDE SEQUENCE</scope>
    <source>
        <strain evidence="2">PNUSAS023047</strain>
    </source>
</reference>
<evidence type="ECO:0000313" key="2">
    <source>
        <dbReference type="EMBL" id="EBT6292152.1"/>
    </source>
</evidence>
<accession>A0A5V2QUC4</accession>
<name>A0A5V2QUC4_SALER</name>
<sequence length="286" mass="31869">MTIDKQALLVSKAKASAFAMRYISQFEASDIDSDDIDLRFEVDGTETGTTVSIVDECGHAAQIITALLDENLQLQREKDAIEAVALAMRDDMRQAREQLEAAEKRNAEQREYYEGVIADGSKRIAELEKGHQEAAKQINSWRRLAKQNIAERGKDISELEAALQRIAEQSAIVAAAEKLVRCKGRYHSELNYRALAKLFGVVTPDLPPLEHENVHYADAAEVEITALRQRIQELEAKLETADKLQDSAFRDGLKAGFSYGQTDDQSGFAQCMSVYSTRTDIGVKVE</sequence>
<keyword evidence="1" id="KW-0175">Coiled coil</keyword>
<dbReference type="InterPro" id="IPR025153">
    <property type="entry name" value="Ead_Ea22"/>
</dbReference>
<dbReference type="AlphaFoldDB" id="A0A5V2QUC4"/>